<feature type="compositionally biased region" description="Acidic residues" evidence="1">
    <location>
        <begin position="239"/>
        <end position="249"/>
    </location>
</feature>
<feature type="compositionally biased region" description="Low complexity" evidence="1">
    <location>
        <begin position="45"/>
        <end position="61"/>
    </location>
</feature>
<gene>
    <name evidence="2" type="ORF">G210_2189</name>
</gene>
<protein>
    <submittedName>
        <fullName evidence="2">Uncharacterized protein</fullName>
    </submittedName>
</protein>
<sequence length="671" mass="75389">MASEFLHSSPSKDENDDHRKLSLSTQTPLRNKISTIPLTKSSSKQQQQQYPQQQQPIQYPPSASKYINQSLNLTGWTPLISKTYSNEQILSFNSTPNKLLLQTTNSLSGSNSINDLDFQGFGLTPFLNHNLNILGSATSNHQGNTTFTPYHEKIFQSNNNATNDFFIESPIRFGSNLNDIQAITPSKFSLNSVANKKILQDPMKSATKRSIALLDTPPRQPHKLSITTKAEKEDHKPENDDEDEDEDDAESNKENIPPHEKKELLQTPSKVIRTKSKPQFQTPAKQQIPAPSSPSTIIISSPTKNGDESIQRRKPIDKENDPPMPPPSPTPAKNIPVKPIMGVFTERKSTMPLQDSTNTYKSNSKSMNQKLSLSTNNTNNKSKSKSKNKLHQQEFQQSQFKGTETKTKATNKAKMQAGMNKFQIVLTDVHNLVNNKKKTTKSEGKSRSKSPEKKQSKQQQQQQQVPKLNQQSSSLQDNTMNTSKEHSSMMSGGGNNSMNTSHLNLTTDHSSFELGGLSSTPNSKFLLDKIFEKPSPQSNFFIHQQQHQQHISLPQQQQQQQNLPHIIPQQQQQILTQTNDGSMPPPLPGNNSSKQNMAFASQQIPVMNMTMSTPQHQSVINYSPQMYNGTSPDLYNFGTTPQGVSVYQHNNPNNVQFHQQQQRHQYDDNTE</sequence>
<feature type="compositionally biased region" description="Low complexity" evidence="1">
    <location>
        <begin position="457"/>
        <end position="473"/>
    </location>
</feature>
<dbReference type="Proteomes" id="UP000011777">
    <property type="component" value="Unassembled WGS sequence"/>
</dbReference>
<dbReference type="HOGENOM" id="CLU_013453_0_0_1"/>
<feature type="region of interest" description="Disordered" evidence="1">
    <location>
        <begin position="433"/>
        <end position="504"/>
    </location>
</feature>
<feature type="compositionally biased region" description="Polar residues" evidence="1">
    <location>
        <begin position="22"/>
        <end position="44"/>
    </location>
</feature>
<accession>M3IVC6</accession>
<reference evidence="2 3" key="1">
    <citation type="submission" date="2013-02" db="EMBL/GenBank/DDBJ databases">
        <title>Genome sequence of Candida maltosa Xu316, a potential industrial strain for xylitol and ethanol production.</title>
        <authorList>
            <person name="Yu J."/>
            <person name="Wang Q."/>
            <person name="Geng X."/>
            <person name="Bao W."/>
            <person name="He P."/>
            <person name="Cai J."/>
        </authorList>
    </citation>
    <scope>NUCLEOTIDE SEQUENCE [LARGE SCALE GENOMIC DNA]</scope>
    <source>
        <strain evidence="3">Xu316</strain>
    </source>
</reference>
<feature type="compositionally biased region" description="Basic and acidic residues" evidence="1">
    <location>
        <begin position="305"/>
        <end position="321"/>
    </location>
</feature>
<evidence type="ECO:0000313" key="3">
    <source>
        <dbReference type="Proteomes" id="UP000011777"/>
    </source>
</evidence>
<evidence type="ECO:0000313" key="2">
    <source>
        <dbReference type="EMBL" id="EMG50571.1"/>
    </source>
</evidence>
<feature type="compositionally biased region" description="Basic and acidic residues" evidence="1">
    <location>
        <begin position="10"/>
        <end position="20"/>
    </location>
</feature>
<proteinExistence type="predicted"/>
<feature type="region of interest" description="Disordered" evidence="1">
    <location>
        <begin position="1"/>
        <end position="62"/>
    </location>
</feature>
<feature type="compositionally biased region" description="Low complexity" evidence="1">
    <location>
        <begin position="288"/>
        <end position="303"/>
    </location>
</feature>
<dbReference type="EMBL" id="AOGT01000180">
    <property type="protein sequence ID" value="EMG50571.1"/>
    <property type="molecule type" value="Genomic_DNA"/>
</dbReference>
<dbReference type="AlphaFoldDB" id="M3IVC6"/>
<evidence type="ECO:0000256" key="1">
    <source>
        <dbReference type="SAM" id="MobiDB-lite"/>
    </source>
</evidence>
<feature type="compositionally biased region" description="Basic and acidic residues" evidence="1">
    <location>
        <begin position="250"/>
        <end position="264"/>
    </location>
</feature>
<organism evidence="2 3">
    <name type="scientific">Candida maltosa (strain Xu316)</name>
    <name type="common">Yeast</name>
    <dbReference type="NCBI Taxonomy" id="1245528"/>
    <lineage>
        <taxon>Eukaryota</taxon>
        <taxon>Fungi</taxon>
        <taxon>Dikarya</taxon>
        <taxon>Ascomycota</taxon>
        <taxon>Saccharomycotina</taxon>
        <taxon>Pichiomycetes</taxon>
        <taxon>Debaryomycetaceae</taxon>
        <taxon>Candida/Lodderomyces clade</taxon>
        <taxon>Candida</taxon>
    </lineage>
</organism>
<feature type="region of interest" description="Disordered" evidence="1">
    <location>
        <begin position="211"/>
        <end position="415"/>
    </location>
</feature>
<dbReference type="OMA" id="QAGMNKF"/>
<feature type="compositionally biased region" description="Polar residues" evidence="1">
    <location>
        <begin position="351"/>
        <end position="369"/>
    </location>
</feature>
<dbReference type="eggNOG" id="ENOG502SX1R">
    <property type="taxonomic scope" value="Eukaryota"/>
</dbReference>
<keyword evidence="3" id="KW-1185">Reference proteome</keyword>
<name>M3IVC6_CANMX</name>
<feature type="compositionally biased region" description="Low complexity" evidence="1">
    <location>
        <begin position="370"/>
        <end position="381"/>
    </location>
</feature>
<feature type="compositionally biased region" description="Basic and acidic residues" evidence="1">
    <location>
        <begin position="229"/>
        <end position="238"/>
    </location>
</feature>
<feature type="compositionally biased region" description="Basic and acidic residues" evidence="1">
    <location>
        <begin position="440"/>
        <end position="455"/>
    </location>
</feature>
<dbReference type="OrthoDB" id="4086586at2759"/>
<comment type="caution">
    <text evidence="2">The sequence shown here is derived from an EMBL/GenBank/DDBJ whole genome shotgun (WGS) entry which is preliminary data.</text>
</comment>